<evidence type="ECO:0000256" key="4">
    <source>
        <dbReference type="ARBA" id="ARBA00022692"/>
    </source>
</evidence>
<dbReference type="NCBIfam" id="TIGR01065">
    <property type="entry name" value="hlyIII"/>
    <property type="match status" value="1"/>
</dbReference>
<evidence type="ECO:0000256" key="1">
    <source>
        <dbReference type="ARBA" id="ARBA00004651"/>
    </source>
</evidence>
<dbReference type="GO" id="GO:0140911">
    <property type="term" value="F:pore-forming activity"/>
    <property type="evidence" value="ECO:0007669"/>
    <property type="project" value="InterPro"/>
</dbReference>
<evidence type="ECO:0000256" key="3">
    <source>
        <dbReference type="ARBA" id="ARBA00022475"/>
    </source>
</evidence>
<feature type="transmembrane region" description="Helical" evidence="8">
    <location>
        <begin position="20"/>
        <end position="38"/>
    </location>
</feature>
<dbReference type="EMBL" id="JPVN01000010">
    <property type="protein sequence ID" value="KGR78684.1"/>
    <property type="molecule type" value="Genomic_DNA"/>
</dbReference>
<dbReference type="InterPro" id="IPR004254">
    <property type="entry name" value="AdipoR/HlyIII-related"/>
</dbReference>
<feature type="binding site" evidence="7">
    <location>
        <position position="71"/>
    </location>
    <ligand>
        <name>Zn(2+)</name>
        <dbReference type="ChEBI" id="CHEBI:29105"/>
    </ligand>
</feature>
<dbReference type="GO" id="GO:0046872">
    <property type="term" value="F:metal ion binding"/>
    <property type="evidence" value="ECO:0007669"/>
    <property type="project" value="UniProtKB-KW"/>
</dbReference>
<dbReference type="PANTHER" id="PTHR20855:SF3">
    <property type="entry name" value="LD03007P"/>
    <property type="match status" value="1"/>
</dbReference>
<evidence type="ECO:0000256" key="8">
    <source>
        <dbReference type="SAM" id="Phobius"/>
    </source>
</evidence>
<evidence type="ECO:0000313" key="10">
    <source>
        <dbReference type="Proteomes" id="UP000030416"/>
    </source>
</evidence>
<evidence type="ECO:0000256" key="2">
    <source>
        <dbReference type="ARBA" id="ARBA00008488"/>
    </source>
</evidence>
<accession>A0A0A3I1T6</accession>
<sequence length="213" mass="23773">MAQYVALKSTYSKKEEFWNALTHGVGAILAIPATIILVEKAFSNQSNVALVSYIIFGLSMFLLYLASTLYHCLPTNKNLLKKLDHSSIFLLIAGTYTPVALIAIGGSTGWILVGTEWGLAAIGIILKQFFVHRFKRVSLLVYIGMGWLVVFVYQPVLNYLTINGVLLLLAGGLSYTVGTYFYKNNKIPYNHAIWHVFVMGGSVFMYFAIYLYC</sequence>
<dbReference type="PANTHER" id="PTHR20855">
    <property type="entry name" value="ADIPOR/PROGESTIN RECEPTOR-RELATED"/>
    <property type="match status" value="1"/>
</dbReference>
<feature type="transmembrane region" description="Helical" evidence="8">
    <location>
        <begin position="162"/>
        <end position="182"/>
    </location>
</feature>
<dbReference type="OrthoDB" id="9813689at2"/>
<dbReference type="Pfam" id="PF03006">
    <property type="entry name" value="HlyIII"/>
    <property type="match status" value="1"/>
</dbReference>
<keyword evidence="7" id="KW-0479">Metal-binding</keyword>
<evidence type="ECO:0000313" key="9">
    <source>
        <dbReference type="EMBL" id="KGR78684.1"/>
    </source>
</evidence>
<comment type="subcellular location">
    <subcellularLocation>
        <location evidence="1">Cell membrane</location>
        <topology evidence="1">Multi-pass membrane protein</topology>
    </subcellularLocation>
</comment>
<evidence type="ECO:0000256" key="6">
    <source>
        <dbReference type="ARBA" id="ARBA00023136"/>
    </source>
</evidence>
<organism evidence="9 10">
    <name type="scientific">Ureibacillus manganicus DSM 26584</name>
    <dbReference type="NCBI Taxonomy" id="1384049"/>
    <lineage>
        <taxon>Bacteria</taxon>
        <taxon>Bacillati</taxon>
        <taxon>Bacillota</taxon>
        <taxon>Bacilli</taxon>
        <taxon>Bacillales</taxon>
        <taxon>Caryophanaceae</taxon>
        <taxon>Ureibacillus</taxon>
    </lineage>
</organism>
<protein>
    <submittedName>
        <fullName evidence="9">Hemolysin D</fullName>
    </submittedName>
</protein>
<dbReference type="Proteomes" id="UP000030416">
    <property type="component" value="Unassembled WGS sequence"/>
</dbReference>
<keyword evidence="7" id="KW-0862">Zinc</keyword>
<dbReference type="RefSeq" id="WP_036185894.1">
    <property type="nucleotide sequence ID" value="NZ_AVDA01000010.1"/>
</dbReference>
<proteinExistence type="inferred from homology"/>
<comment type="caution">
    <text evidence="9">The sequence shown here is derived from an EMBL/GenBank/DDBJ whole genome shotgun (WGS) entry which is preliminary data.</text>
</comment>
<name>A0A0A3I1T6_9BACL</name>
<keyword evidence="3" id="KW-1003">Cell membrane</keyword>
<feature type="binding site" evidence="7">
    <location>
        <position position="191"/>
    </location>
    <ligand>
        <name>Zn(2+)</name>
        <dbReference type="ChEBI" id="CHEBI:29105"/>
    </ligand>
</feature>
<feature type="transmembrane region" description="Helical" evidence="8">
    <location>
        <begin position="194"/>
        <end position="212"/>
    </location>
</feature>
<keyword evidence="4 8" id="KW-0812">Transmembrane</keyword>
<dbReference type="AlphaFoldDB" id="A0A0A3I1T6"/>
<feature type="transmembrane region" description="Helical" evidence="8">
    <location>
        <begin position="85"/>
        <end position="104"/>
    </location>
</feature>
<dbReference type="GO" id="GO:0005886">
    <property type="term" value="C:plasma membrane"/>
    <property type="evidence" value="ECO:0007669"/>
    <property type="project" value="UniProtKB-SubCell"/>
</dbReference>
<gene>
    <name evidence="9" type="ORF">CD29_09915</name>
</gene>
<dbReference type="InterPro" id="IPR005744">
    <property type="entry name" value="Hy-lIII"/>
</dbReference>
<feature type="transmembrane region" description="Helical" evidence="8">
    <location>
        <begin position="137"/>
        <end position="156"/>
    </location>
</feature>
<feature type="binding site" evidence="7">
    <location>
        <position position="195"/>
    </location>
    <ligand>
        <name>Zn(2+)</name>
        <dbReference type="ChEBI" id="CHEBI:29105"/>
    </ligand>
</feature>
<dbReference type="eggNOG" id="COG1272">
    <property type="taxonomic scope" value="Bacteria"/>
</dbReference>
<evidence type="ECO:0000256" key="5">
    <source>
        <dbReference type="ARBA" id="ARBA00022989"/>
    </source>
</evidence>
<feature type="transmembrane region" description="Helical" evidence="8">
    <location>
        <begin position="50"/>
        <end position="73"/>
    </location>
</feature>
<keyword evidence="5 8" id="KW-1133">Transmembrane helix</keyword>
<evidence type="ECO:0000256" key="7">
    <source>
        <dbReference type="PIRSR" id="PIRSR604254-1"/>
    </source>
</evidence>
<reference evidence="9 10" key="1">
    <citation type="submission" date="2014-02" db="EMBL/GenBank/DDBJ databases">
        <title>Draft genome sequence of Lysinibacillus manganicus DSM 26584T.</title>
        <authorList>
            <person name="Zhang F."/>
            <person name="Wang G."/>
            <person name="Zhang L."/>
        </authorList>
    </citation>
    <scope>NUCLEOTIDE SEQUENCE [LARGE SCALE GENOMIC DNA]</scope>
    <source>
        <strain evidence="9 10">DSM 26584</strain>
    </source>
</reference>
<keyword evidence="6 8" id="KW-0472">Membrane</keyword>
<feature type="transmembrane region" description="Helical" evidence="8">
    <location>
        <begin position="110"/>
        <end position="130"/>
    </location>
</feature>
<keyword evidence="10" id="KW-1185">Reference proteome</keyword>
<comment type="similarity">
    <text evidence="2">Belongs to the UPF0073 (Hly-III) family.</text>
</comment>